<name>A0A0W1AS29_9BACL</name>
<dbReference type="RefSeq" id="WP_060626211.1">
    <property type="nucleotide sequence ID" value="NZ_LCZJ02000037.1"/>
</dbReference>
<dbReference type="SUPFAM" id="SSF53697">
    <property type="entry name" value="SIS domain"/>
    <property type="match status" value="1"/>
</dbReference>
<dbReference type="InterPro" id="IPR046348">
    <property type="entry name" value="SIS_dom_sf"/>
</dbReference>
<dbReference type="PANTHER" id="PTHR30514:SF21">
    <property type="entry name" value="RPIR-FAMILY TRANSCRIPTIONAL REGULATOR"/>
    <property type="match status" value="1"/>
</dbReference>
<dbReference type="GO" id="GO:0003677">
    <property type="term" value="F:DNA binding"/>
    <property type="evidence" value="ECO:0007669"/>
    <property type="project" value="InterPro"/>
</dbReference>
<accession>A0A0W1AS29</accession>
<sequence>MQSILALLQFYNTYDHDDIYFSVAENFIYQFDQIGNMSLIEIAEKSHCSPSTITRFCRHLFYSSYPELRLELSRLRQHYVLNVLSTKHKVSTLENKMVGGKNIIARSIDSLLNQLESSQVDMFLQMLLSKTKIGFYGYSIPQSVWLLQIDLLMDGKKSTAFLDPRYQIEDIQSLDEDSFAIFFHYTNDEIFTLEQMMKEASQSGAKVALITNTSTLFSNLNVDFLFEFSYQSLALSFMIVNALITHMSIEYQQKNMNLTLEAIDLA</sequence>
<dbReference type="Gene3D" id="3.40.50.10490">
    <property type="entry name" value="Glucose-6-phosphate isomerase like protein, domain 1"/>
    <property type="match status" value="1"/>
</dbReference>
<dbReference type="Pfam" id="PF01418">
    <property type="entry name" value="HTH_6"/>
    <property type="match status" value="1"/>
</dbReference>
<dbReference type="InterPro" id="IPR036388">
    <property type="entry name" value="WH-like_DNA-bd_sf"/>
</dbReference>
<dbReference type="Proteomes" id="UP000054709">
    <property type="component" value="Unassembled WGS sequence"/>
</dbReference>
<dbReference type="PANTHER" id="PTHR30514">
    <property type="entry name" value="GLUCOKINASE"/>
    <property type="match status" value="1"/>
</dbReference>
<evidence type="ECO:0000259" key="1">
    <source>
        <dbReference type="Pfam" id="PF01418"/>
    </source>
</evidence>
<dbReference type="GO" id="GO:0097367">
    <property type="term" value="F:carbohydrate derivative binding"/>
    <property type="evidence" value="ECO:0007669"/>
    <property type="project" value="InterPro"/>
</dbReference>
<dbReference type="Gene3D" id="1.10.10.10">
    <property type="entry name" value="Winged helix-like DNA-binding domain superfamily/Winged helix DNA-binding domain"/>
    <property type="match status" value="1"/>
</dbReference>
<evidence type="ECO:0000313" key="3">
    <source>
        <dbReference type="Proteomes" id="UP000054709"/>
    </source>
</evidence>
<gene>
    <name evidence="2" type="ORF">UQ64_28695</name>
</gene>
<reference evidence="2 3" key="1">
    <citation type="journal article" date="2015" name="Int. Biodeterior. Biodegradation">
        <title>Physiological and genetic screening methods for the isolation of methyl tert-butyl ether-degrading bacteria for bioremediation purposes.</title>
        <authorList>
            <person name="Guisado I.M."/>
            <person name="Purswani J."/>
            <person name="Gonzalez Lopez J."/>
            <person name="Pozo C."/>
        </authorList>
    </citation>
    <scope>NUCLEOTIDE SEQUENCE [LARGE SCALE GENOMIC DNA]</scope>
    <source>
        <strain evidence="2 3">SH7</strain>
    </source>
</reference>
<dbReference type="InterPro" id="IPR047640">
    <property type="entry name" value="RpiR-like"/>
</dbReference>
<dbReference type="SUPFAM" id="SSF46689">
    <property type="entry name" value="Homeodomain-like"/>
    <property type="match status" value="1"/>
</dbReference>
<comment type="caution">
    <text evidence="2">The sequence shown here is derived from an EMBL/GenBank/DDBJ whole genome shotgun (WGS) entry which is preliminary data.</text>
</comment>
<dbReference type="GO" id="GO:1901135">
    <property type="term" value="P:carbohydrate derivative metabolic process"/>
    <property type="evidence" value="ECO:0007669"/>
    <property type="project" value="InterPro"/>
</dbReference>
<organism evidence="2 3">
    <name type="scientific">Paenibacillus etheri</name>
    <dbReference type="NCBI Taxonomy" id="1306852"/>
    <lineage>
        <taxon>Bacteria</taxon>
        <taxon>Bacillati</taxon>
        <taxon>Bacillota</taxon>
        <taxon>Bacilli</taxon>
        <taxon>Bacillales</taxon>
        <taxon>Paenibacillaceae</taxon>
        <taxon>Paenibacillus</taxon>
    </lineage>
</organism>
<dbReference type="AlphaFoldDB" id="A0A0W1AS29"/>
<keyword evidence="3" id="KW-1185">Reference proteome</keyword>
<protein>
    <recommendedName>
        <fullName evidence="1">HTH rpiR-type domain-containing protein</fullName>
    </recommendedName>
</protein>
<dbReference type="OrthoDB" id="370421at2"/>
<feature type="domain" description="HTH rpiR-type" evidence="1">
    <location>
        <begin position="23"/>
        <end position="74"/>
    </location>
</feature>
<evidence type="ECO:0000313" key="2">
    <source>
        <dbReference type="EMBL" id="KTD84140.1"/>
    </source>
</evidence>
<dbReference type="GO" id="GO:0003700">
    <property type="term" value="F:DNA-binding transcription factor activity"/>
    <property type="evidence" value="ECO:0007669"/>
    <property type="project" value="InterPro"/>
</dbReference>
<proteinExistence type="predicted"/>
<dbReference type="InterPro" id="IPR000281">
    <property type="entry name" value="HTH_RpiR"/>
</dbReference>
<dbReference type="EMBL" id="LCZJ02000037">
    <property type="protein sequence ID" value="KTD84140.1"/>
    <property type="molecule type" value="Genomic_DNA"/>
</dbReference>
<dbReference type="InterPro" id="IPR009057">
    <property type="entry name" value="Homeodomain-like_sf"/>
</dbReference>